<dbReference type="EMBL" id="JAWDJX010000038">
    <property type="protein sequence ID" value="KAK3049714.1"/>
    <property type="molecule type" value="Genomic_DNA"/>
</dbReference>
<dbReference type="Proteomes" id="UP001271007">
    <property type="component" value="Unassembled WGS sequence"/>
</dbReference>
<sequence length="92" mass="10205">MSPIQESSGYQPTAVTSNYTVNFESHRPNSVLEVPNLLRAALISSFELHPIQERMEFAVTSGHIVLKSRVGRIGQTVLSKFGYATDSYDLAF</sequence>
<name>A0AAJ0G6G4_9PEZI</name>
<gene>
    <name evidence="1" type="ORF">LTR09_009136</name>
</gene>
<keyword evidence="2" id="KW-1185">Reference proteome</keyword>
<accession>A0AAJ0G6G4</accession>
<protein>
    <submittedName>
        <fullName evidence="1">Uncharacterized protein</fullName>
    </submittedName>
</protein>
<comment type="caution">
    <text evidence="1">The sequence shown here is derived from an EMBL/GenBank/DDBJ whole genome shotgun (WGS) entry which is preliminary data.</text>
</comment>
<evidence type="ECO:0000313" key="1">
    <source>
        <dbReference type="EMBL" id="KAK3049714.1"/>
    </source>
</evidence>
<proteinExistence type="predicted"/>
<evidence type="ECO:0000313" key="2">
    <source>
        <dbReference type="Proteomes" id="UP001271007"/>
    </source>
</evidence>
<organism evidence="1 2">
    <name type="scientific">Extremus antarcticus</name>
    <dbReference type="NCBI Taxonomy" id="702011"/>
    <lineage>
        <taxon>Eukaryota</taxon>
        <taxon>Fungi</taxon>
        <taxon>Dikarya</taxon>
        <taxon>Ascomycota</taxon>
        <taxon>Pezizomycotina</taxon>
        <taxon>Dothideomycetes</taxon>
        <taxon>Dothideomycetidae</taxon>
        <taxon>Mycosphaerellales</taxon>
        <taxon>Extremaceae</taxon>
        <taxon>Extremus</taxon>
    </lineage>
</organism>
<reference evidence="1" key="1">
    <citation type="submission" date="2023-04" db="EMBL/GenBank/DDBJ databases">
        <title>Black Yeasts Isolated from many extreme environments.</title>
        <authorList>
            <person name="Coleine C."/>
            <person name="Stajich J.E."/>
            <person name="Selbmann L."/>
        </authorList>
    </citation>
    <scope>NUCLEOTIDE SEQUENCE</scope>
    <source>
        <strain evidence="1">CCFEE 5312</strain>
    </source>
</reference>
<dbReference type="AlphaFoldDB" id="A0AAJ0G6G4"/>